<keyword evidence="8" id="KW-1185">Reference proteome</keyword>
<dbReference type="AlphaFoldDB" id="A0A842HI85"/>
<dbReference type="RefSeq" id="WP_185676229.1">
    <property type="nucleotide sequence ID" value="NZ_JACHVB010000035.1"/>
</dbReference>
<evidence type="ECO:0000256" key="6">
    <source>
        <dbReference type="SAM" id="MobiDB-lite"/>
    </source>
</evidence>
<keyword evidence="4" id="KW-0408">Iron</keyword>
<keyword evidence="3" id="KW-0560">Oxidoreductase</keyword>
<keyword evidence="5" id="KW-0411">Iron-sulfur</keyword>
<dbReference type="EMBL" id="JACHVB010000035">
    <property type="protein sequence ID" value="MBC2595274.1"/>
    <property type="molecule type" value="Genomic_DNA"/>
</dbReference>
<dbReference type="PANTHER" id="PTHR43498">
    <property type="entry name" value="FERREDOXIN:COB-COM HETERODISULFIDE REDUCTASE SUBUNIT A"/>
    <property type="match status" value="1"/>
</dbReference>
<evidence type="ECO:0000256" key="5">
    <source>
        <dbReference type="ARBA" id="ARBA00023014"/>
    </source>
</evidence>
<reference evidence="7 8" key="1">
    <citation type="submission" date="2020-07" db="EMBL/GenBank/DDBJ databases">
        <authorList>
            <person name="Feng X."/>
        </authorList>
    </citation>
    <scope>NUCLEOTIDE SEQUENCE [LARGE SCALE GENOMIC DNA]</scope>
    <source>
        <strain evidence="7 8">JCM31066</strain>
    </source>
</reference>
<dbReference type="SUPFAM" id="SSF51905">
    <property type="entry name" value="FAD/NAD(P)-binding domain"/>
    <property type="match status" value="1"/>
</dbReference>
<dbReference type="Proteomes" id="UP000546464">
    <property type="component" value="Unassembled WGS sequence"/>
</dbReference>
<dbReference type="GO" id="GO:0051539">
    <property type="term" value="F:4 iron, 4 sulfur cluster binding"/>
    <property type="evidence" value="ECO:0007669"/>
    <property type="project" value="UniProtKB-KW"/>
</dbReference>
<accession>A0A842HI85</accession>
<feature type="region of interest" description="Disordered" evidence="6">
    <location>
        <begin position="603"/>
        <end position="628"/>
    </location>
</feature>
<evidence type="ECO:0000256" key="1">
    <source>
        <dbReference type="ARBA" id="ARBA00022485"/>
    </source>
</evidence>
<dbReference type="Gene3D" id="3.50.50.60">
    <property type="entry name" value="FAD/NAD(P)-binding domain"/>
    <property type="match status" value="1"/>
</dbReference>
<keyword evidence="2" id="KW-0479">Metal-binding</keyword>
<comment type="caution">
    <text evidence="7">The sequence shown here is derived from an EMBL/GenBank/DDBJ whole genome shotgun (WGS) entry which is preliminary data.</text>
</comment>
<dbReference type="InterPro" id="IPR036188">
    <property type="entry name" value="FAD/NAD-bd_sf"/>
</dbReference>
<organism evidence="7 8">
    <name type="scientific">Ruficoccus amylovorans</name>
    <dbReference type="NCBI Taxonomy" id="1804625"/>
    <lineage>
        <taxon>Bacteria</taxon>
        <taxon>Pseudomonadati</taxon>
        <taxon>Verrucomicrobiota</taxon>
        <taxon>Opitutia</taxon>
        <taxon>Puniceicoccales</taxon>
        <taxon>Cerasicoccaceae</taxon>
        <taxon>Ruficoccus</taxon>
    </lineage>
</organism>
<dbReference type="InterPro" id="IPR039650">
    <property type="entry name" value="HdrA-like"/>
</dbReference>
<evidence type="ECO:0000256" key="3">
    <source>
        <dbReference type="ARBA" id="ARBA00023002"/>
    </source>
</evidence>
<keyword evidence="1" id="KW-0004">4Fe-4S</keyword>
<evidence type="ECO:0000256" key="4">
    <source>
        <dbReference type="ARBA" id="ARBA00023004"/>
    </source>
</evidence>
<name>A0A842HI85_9BACT</name>
<evidence type="ECO:0000313" key="7">
    <source>
        <dbReference type="EMBL" id="MBC2595274.1"/>
    </source>
</evidence>
<sequence length="628" mass="69940">MKTDNRLPQETLHADICVVGGGMTGLIAAVAAARRGCSVVLVHDRPVLGGNASSEIRMWICGAHGQNNKETGLLEEIQLCNQLRNPQGTYSVWDSVLFEYGRMTPGLNTLLNCSCLDAQTEDGRLVSIDAWQLTTQTRYRIHADIFIDSSGDSILAPLSGAETRSGRESREEFDESLAPLKSDLKTMGNTLLLQLEETPFPQSFTPPRWAYHFDENSNLPSRVGTGFGHNFWWLELGGLGNTITDTETYRDELYKAAWGVWDYMKNRGPQAEKLANWRLGWLGALPGKRENRRYLGDHVLTQNDIDAGGLFEDIVAYGGWSMDDHHPAGLYYPGKATIFHPAPSPYGIPLRSLYSRNIQNLFCAGRNISATHCALSSSRVMGTCSIIGQAVGTAAVLCHRRSIRPGQITGPVLKELQQMLMEDDCWLPGLVRPAPAPMADASLNAESGEVRRLLDGHERIMGKEDHAWEAPAGTPLTVSWDSPRKLECLRLVFDSDLNDSKRLPERYRLQERHCSMPKQLVRDYRIEVQTPSGQWETVHHETENRRRLAVLPLQREIRGLRFTGEAAWGDSPIRVFSLEAHDTPLPLSREPAPGASWVEVIAGIDPEDLKEPDHGLEKDHPHPSRVGA</sequence>
<feature type="compositionally biased region" description="Basic and acidic residues" evidence="6">
    <location>
        <begin position="607"/>
        <end position="622"/>
    </location>
</feature>
<gene>
    <name evidence="7" type="ORF">H5P28_13480</name>
</gene>
<evidence type="ECO:0000256" key="2">
    <source>
        <dbReference type="ARBA" id="ARBA00022723"/>
    </source>
</evidence>
<proteinExistence type="predicted"/>
<evidence type="ECO:0000313" key="8">
    <source>
        <dbReference type="Proteomes" id="UP000546464"/>
    </source>
</evidence>
<dbReference type="PANTHER" id="PTHR43498:SF1">
    <property type="entry name" value="COB--COM HETERODISULFIDE REDUCTASE IRON-SULFUR SUBUNIT A"/>
    <property type="match status" value="1"/>
</dbReference>
<dbReference type="GO" id="GO:0016491">
    <property type="term" value="F:oxidoreductase activity"/>
    <property type="evidence" value="ECO:0007669"/>
    <property type="project" value="UniProtKB-KW"/>
</dbReference>
<protein>
    <submittedName>
        <fullName evidence="7">FAD-dependent oxidoreductase</fullName>
    </submittedName>
</protein>
<dbReference type="Pfam" id="PF12831">
    <property type="entry name" value="FAD_oxidored"/>
    <property type="match status" value="1"/>
</dbReference>
<dbReference type="GO" id="GO:0046872">
    <property type="term" value="F:metal ion binding"/>
    <property type="evidence" value="ECO:0007669"/>
    <property type="project" value="UniProtKB-KW"/>
</dbReference>